<dbReference type="GeneID" id="43759421"/>
<reference evidence="1 2" key="1">
    <citation type="submission" date="2016-10" db="EMBL/GenBank/DDBJ databases">
        <authorList>
            <person name="de Groot N.N."/>
        </authorList>
    </citation>
    <scope>NUCLEOTIDE SEQUENCE [LARGE SCALE GENOMIC DNA]</scope>
    <source>
        <strain evidence="1 2">DSM 2895</strain>
    </source>
</reference>
<proteinExistence type="predicted"/>
<dbReference type="Proteomes" id="UP000182836">
    <property type="component" value="Unassembled WGS sequence"/>
</dbReference>
<protein>
    <submittedName>
        <fullName evidence="1">Uncharacterized protein</fullName>
    </submittedName>
</protein>
<evidence type="ECO:0000313" key="2">
    <source>
        <dbReference type="Proteomes" id="UP000182836"/>
    </source>
</evidence>
<name>A0A1G8YT64_ANEMI</name>
<dbReference type="AlphaFoldDB" id="A0A1G8YT64"/>
<dbReference type="RefSeq" id="WP_158502266.1">
    <property type="nucleotide sequence ID" value="NZ_BJOA01000117.1"/>
</dbReference>
<dbReference type="EMBL" id="FNED01000037">
    <property type="protein sequence ID" value="SDK05926.1"/>
    <property type="molecule type" value="Genomic_DNA"/>
</dbReference>
<sequence length="54" mass="6477">MNSKQVCQRCHRELKEQETSTSERENTLCHRCQDVLEFGYPSFPFYKLSEYATK</sequence>
<gene>
    <name evidence="1" type="ORF">SAMN04487909_13734</name>
</gene>
<evidence type="ECO:0000313" key="1">
    <source>
        <dbReference type="EMBL" id="SDK05926.1"/>
    </source>
</evidence>
<organism evidence="1 2">
    <name type="scientific">Aneurinibacillus migulanus</name>
    <name type="common">Bacillus migulanus</name>
    <dbReference type="NCBI Taxonomy" id="47500"/>
    <lineage>
        <taxon>Bacteria</taxon>
        <taxon>Bacillati</taxon>
        <taxon>Bacillota</taxon>
        <taxon>Bacilli</taxon>
        <taxon>Bacillales</taxon>
        <taxon>Paenibacillaceae</taxon>
        <taxon>Aneurinibacillus group</taxon>
        <taxon>Aneurinibacillus</taxon>
    </lineage>
</organism>
<accession>A0A1G8YT64</accession>